<sequence>MHFVFLHLDRRANSSISCNFWVSQTVTAYLPLAKSFMECIDRIMEQNTVNGSFSGWLRMLRTLCLQLCCL</sequence>
<dbReference type="Proteomes" id="UP000228934">
    <property type="component" value="Unassembled WGS sequence"/>
</dbReference>
<dbReference type="EMBL" id="KV925526">
    <property type="protein sequence ID" value="PIO36081.1"/>
    <property type="molecule type" value="Genomic_DNA"/>
</dbReference>
<keyword evidence="2" id="KW-1185">Reference proteome</keyword>
<gene>
    <name evidence="1" type="ORF">AB205_0175560</name>
</gene>
<organism evidence="1 2">
    <name type="scientific">Aquarana catesbeiana</name>
    <name type="common">American bullfrog</name>
    <name type="synonym">Rana catesbeiana</name>
    <dbReference type="NCBI Taxonomy" id="8400"/>
    <lineage>
        <taxon>Eukaryota</taxon>
        <taxon>Metazoa</taxon>
        <taxon>Chordata</taxon>
        <taxon>Craniata</taxon>
        <taxon>Vertebrata</taxon>
        <taxon>Euteleostomi</taxon>
        <taxon>Amphibia</taxon>
        <taxon>Batrachia</taxon>
        <taxon>Anura</taxon>
        <taxon>Neobatrachia</taxon>
        <taxon>Ranoidea</taxon>
        <taxon>Ranidae</taxon>
        <taxon>Aquarana</taxon>
    </lineage>
</organism>
<evidence type="ECO:0000313" key="1">
    <source>
        <dbReference type="EMBL" id="PIO36081.1"/>
    </source>
</evidence>
<proteinExistence type="predicted"/>
<name>A0A2G9S9E8_AQUCT</name>
<reference evidence="2" key="1">
    <citation type="journal article" date="2017" name="Nat. Commun.">
        <title>The North American bullfrog draft genome provides insight into hormonal regulation of long noncoding RNA.</title>
        <authorList>
            <person name="Hammond S.A."/>
            <person name="Warren R.L."/>
            <person name="Vandervalk B.P."/>
            <person name="Kucuk E."/>
            <person name="Khan H."/>
            <person name="Gibb E.A."/>
            <person name="Pandoh P."/>
            <person name="Kirk H."/>
            <person name="Zhao Y."/>
            <person name="Jones M."/>
            <person name="Mungall A.J."/>
            <person name="Coope R."/>
            <person name="Pleasance S."/>
            <person name="Moore R.A."/>
            <person name="Holt R.A."/>
            <person name="Round J.M."/>
            <person name="Ohora S."/>
            <person name="Walle B.V."/>
            <person name="Veldhoen N."/>
            <person name="Helbing C.C."/>
            <person name="Birol I."/>
        </authorList>
    </citation>
    <scope>NUCLEOTIDE SEQUENCE [LARGE SCALE GENOMIC DNA]</scope>
</reference>
<dbReference type="AlphaFoldDB" id="A0A2G9S9E8"/>
<accession>A0A2G9S9E8</accession>
<evidence type="ECO:0000313" key="2">
    <source>
        <dbReference type="Proteomes" id="UP000228934"/>
    </source>
</evidence>
<protein>
    <submittedName>
        <fullName evidence="1">Uncharacterized protein</fullName>
    </submittedName>
</protein>